<protein>
    <recommendedName>
        <fullName evidence="22">Zinc finger and BTB domain containing 4</fullName>
    </recommendedName>
</protein>
<evidence type="ECO:0000256" key="2">
    <source>
        <dbReference type="ARBA" id="ARBA00004286"/>
    </source>
</evidence>
<feature type="region of interest" description="Disordered" evidence="17">
    <location>
        <begin position="159"/>
        <end position="183"/>
    </location>
</feature>
<name>A0A8C4NEC8_EPTBU</name>
<evidence type="ECO:0000256" key="11">
    <source>
        <dbReference type="ARBA" id="ARBA00022843"/>
    </source>
</evidence>
<keyword evidence="15" id="KW-0539">Nucleus</keyword>
<dbReference type="PROSITE" id="PS50097">
    <property type="entry name" value="BTB"/>
    <property type="match status" value="1"/>
</dbReference>
<keyword evidence="8" id="KW-0677">Repeat</keyword>
<evidence type="ECO:0000256" key="1">
    <source>
        <dbReference type="ARBA" id="ARBA00004123"/>
    </source>
</evidence>
<dbReference type="GO" id="GO:0008270">
    <property type="term" value="F:zinc ion binding"/>
    <property type="evidence" value="ECO:0007669"/>
    <property type="project" value="UniProtKB-KW"/>
</dbReference>
<dbReference type="GO" id="GO:0005634">
    <property type="term" value="C:nucleus"/>
    <property type="evidence" value="ECO:0007669"/>
    <property type="project" value="UniProtKB-SubCell"/>
</dbReference>
<dbReference type="InterPro" id="IPR013087">
    <property type="entry name" value="Znf_C2H2_type"/>
</dbReference>
<accession>A0A8C4NEC8</accession>
<evidence type="ECO:0000256" key="10">
    <source>
        <dbReference type="ARBA" id="ARBA00022833"/>
    </source>
</evidence>
<evidence type="ECO:0000256" key="7">
    <source>
        <dbReference type="ARBA" id="ARBA00022723"/>
    </source>
</evidence>
<keyword evidence="12" id="KW-0805">Transcription regulation</keyword>
<feature type="domain" description="BTB" evidence="18">
    <location>
        <begin position="32"/>
        <end position="102"/>
    </location>
</feature>
<evidence type="ECO:0000256" key="4">
    <source>
        <dbReference type="ARBA" id="ARBA00022491"/>
    </source>
</evidence>
<dbReference type="Gene3D" id="3.30.710.10">
    <property type="entry name" value="Potassium Channel Kv1.1, Chain A"/>
    <property type="match status" value="1"/>
</dbReference>
<dbReference type="Gene3D" id="3.30.160.60">
    <property type="entry name" value="Classic Zinc Finger"/>
    <property type="match status" value="2"/>
</dbReference>
<evidence type="ECO:0000313" key="20">
    <source>
        <dbReference type="Ensembl" id="ENSEBUP00000006408.1"/>
    </source>
</evidence>
<evidence type="ECO:0000256" key="14">
    <source>
        <dbReference type="ARBA" id="ARBA00023163"/>
    </source>
</evidence>
<dbReference type="GeneTree" id="ENSGT00940000157481"/>
<dbReference type="SUPFAM" id="SSF54695">
    <property type="entry name" value="POZ domain"/>
    <property type="match status" value="1"/>
</dbReference>
<evidence type="ECO:0000256" key="6">
    <source>
        <dbReference type="ARBA" id="ARBA00022553"/>
    </source>
</evidence>
<dbReference type="GO" id="GO:0005694">
    <property type="term" value="C:chromosome"/>
    <property type="evidence" value="ECO:0007669"/>
    <property type="project" value="UniProtKB-SubCell"/>
</dbReference>
<feature type="domain" description="C2H2-type" evidence="19">
    <location>
        <begin position="323"/>
        <end position="350"/>
    </location>
</feature>
<keyword evidence="21" id="KW-1185">Reference proteome</keyword>
<dbReference type="Pfam" id="PF00651">
    <property type="entry name" value="BTB"/>
    <property type="match status" value="1"/>
</dbReference>
<dbReference type="PANTHER" id="PTHR24394:SF58">
    <property type="entry name" value="ZINC FINGER AND BTB DOMAIN CONTAINING 33"/>
    <property type="match status" value="1"/>
</dbReference>
<evidence type="ECO:0000256" key="13">
    <source>
        <dbReference type="ARBA" id="ARBA00023125"/>
    </source>
</evidence>
<evidence type="ECO:0000256" key="3">
    <source>
        <dbReference type="ARBA" id="ARBA00022454"/>
    </source>
</evidence>
<keyword evidence="11" id="KW-0832">Ubl conjugation</keyword>
<dbReference type="InterPro" id="IPR000210">
    <property type="entry name" value="BTB/POZ_dom"/>
</dbReference>
<dbReference type="FunFam" id="3.30.160.60:FF:000437">
    <property type="entry name" value="zinc finger and BTB domain-containing protein 38"/>
    <property type="match status" value="1"/>
</dbReference>
<evidence type="ECO:0000256" key="12">
    <source>
        <dbReference type="ARBA" id="ARBA00023015"/>
    </source>
</evidence>
<dbReference type="FunFam" id="3.30.160.60:FF:000235">
    <property type="entry name" value="Zinc finger and BTB domain containing 38"/>
    <property type="match status" value="1"/>
</dbReference>
<keyword evidence="14" id="KW-0804">Transcription</keyword>
<dbReference type="GO" id="GO:0003677">
    <property type="term" value="F:DNA binding"/>
    <property type="evidence" value="ECO:0007669"/>
    <property type="project" value="UniProtKB-KW"/>
</dbReference>
<keyword evidence="7" id="KW-0479">Metal-binding</keyword>
<dbReference type="PANTHER" id="PTHR24394">
    <property type="entry name" value="ZINC FINGER PROTEIN"/>
    <property type="match status" value="1"/>
</dbReference>
<keyword evidence="5" id="KW-1017">Isopeptide bond</keyword>
<feature type="compositionally biased region" description="Polar residues" evidence="17">
    <location>
        <begin position="159"/>
        <end position="182"/>
    </location>
</feature>
<dbReference type="InterPro" id="IPR011333">
    <property type="entry name" value="SKP1/BTB/POZ_sf"/>
</dbReference>
<dbReference type="AlphaFoldDB" id="A0A8C4NEC8"/>
<dbReference type="InterPro" id="IPR036236">
    <property type="entry name" value="Znf_C2H2_sf"/>
</dbReference>
<dbReference type="SMART" id="SM00225">
    <property type="entry name" value="BTB"/>
    <property type="match status" value="1"/>
</dbReference>
<dbReference type="GO" id="GO:0000981">
    <property type="term" value="F:DNA-binding transcription factor activity, RNA polymerase II-specific"/>
    <property type="evidence" value="ECO:0007669"/>
    <property type="project" value="TreeGrafter"/>
</dbReference>
<evidence type="ECO:0000256" key="5">
    <source>
        <dbReference type="ARBA" id="ARBA00022499"/>
    </source>
</evidence>
<keyword evidence="6" id="KW-0597">Phosphoprotein</keyword>
<organism evidence="20 21">
    <name type="scientific">Eptatretus burgeri</name>
    <name type="common">Inshore hagfish</name>
    <dbReference type="NCBI Taxonomy" id="7764"/>
    <lineage>
        <taxon>Eukaryota</taxon>
        <taxon>Metazoa</taxon>
        <taxon>Chordata</taxon>
        <taxon>Craniata</taxon>
        <taxon>Vertebrata</taxon>
        <taxon>Cyclostomata</taxon>
        <taxon>Myxini</taxon>
        <taxon>Myxiniformes</taxon>
        <taxon>Myxinidae</taxon>
        <taxon>Eptatretinae</taxon>
        <taxon>Eptatretus</taxon>
    </lineage>
</organism>
<dbReference type="Proteomes" id="UP000694388">
    <property type="component" value="Unplaced"/>
</dbReference>
<evidence type="ECO:0000256" key="16">
    <source>
        <dbReference type="PROSITE-ProRule" id="PRU00042"/>
    </source>
</evidence>
<sequence length="494" mass="56421">PSSRKLLNNPSTPHLSLPFNCANDQRRRGAFCDLTVIVADHKFLAHRNVLAGASARFRQLLGSGGDKGYGAVGRVVELPSLRPEVFAEVLNFVYSASANVLRLDLRTELVRAGKELGISFLANLPLDDISLKIQNKDDSIQQQTTTLDLKHDIHMCATPNDNPNSHTTHTSSRPTWTQNQPSAFKDHEVSHHEALVQCDRCHLPFMSQYLLNVHPCEAENLQVTPTGDKCSTPRPSPVSVSQVEPIQTEMQIQPAEEMVKQEEETFPIPEPESLMLTIDGVTSQQLPTNTVVPETPKSQNRIQRVLSSQDEHYVRMNAGQMLYCCTVCHRSYVQLTSLKRHANVHSWRKKYPCHYCNRVFALAEYRTKHEVWHTDERRYQCIFCAEAFLTYHFLRTHQRTAHGITPAKGSPSGPVVRLYRLLPRQINRRFYRLSPHENPVIPSLLTDTTGEPPILIDPHLMPLLPVTWYSFFRPQKDDRLNQPSWCYFNRPTRT</sequence>
<evidence type="ECO:0008006" key="22">
    <source>
        <dbReference type="Google" id="ProtNLM"/>
    </source>
</evidence>
<reference evidence="20" key="1">
    <citation type="submission" date="2025-08" db="UniProtKB">
        <authorList>
            <consortium name="Ensembl"/>
        </authorList>
    </citation>
    <scope>IDENTIFICATION</scope>
</reference>
<evidence type="ECO:0000259" key="19">
    <source>
        <dbReference type="PROSITE" id="PS50157"/>
    </source>
</evidence>
<evidence type="ECO:0000256" key="9">
    <source>
        <dbReference type="ARBA" id="ARBA00022771"/>
    </source>
</evidence>
<keyword evidence="9 16" id="KW-0863">Zinc-finger</keyword>
<evidence type="ECO:0000256" key="8">
    <source>
        <dbReference type="ARBA" id="ARBA00022737"/>
    </source>
</evidence>
<keyword evidence="4" id="KW-0678">Repressor</keyword>
<dbReference type="PROSITE" id="PS50157">
    <property type="entry name" value="ZINC_FINGER_C2H2_2"/>
    <property type="match status" value="3"/>
</dbReference>
<reference evidence="20" key="2">
    <citation type="submission" date="2025-09" db="UniProtKB">
        <authorList>
            <consortium name="Ensembl"/>
        </authorList>
    </citation>
    <scope>IDENTIFICATION</scope>
</reference>
<dbReference type="SUPFAM" id="SSF57667">
    <property type="entry name" value="beta-beta-alpha zinc fingers"/>
    <property type="match status" value="2"/>
</dbReference>
<evidence type="ECO:0000313" key="21">
    <source>
        <dbReference type="Proteomes" id="UP000694388"/>
    </source>
</evidence>
<comment type="subcellular location">
    <subcellularLocation>
        <location evidence="2">Chromosome</location>
    </subcellularLocation>
    <subcellularLocation>
        <location evidence="1">Nucleus</location>
    </subcellularLocation>
</comment>
<evidence type="ECO:0000256" key="15">
    <source>
        <dbReference type="ARBA" id="ARBA00023242"/>
    </source>
</evidence>
<proteinExistence type="predicted"/>
<dbReference type="OMA" id="GAHMQPD"/>
<evidence type="ECO:0000259" key="18">
    <source>
        <dbReference type="PROSITE" id="PS50097"/>
    </source>
</evidence>
<keyword evidence="10" id="KW-0862">Zinc</keyword>
<keyword evidence="13" id="KW-0238">DNA-binding</keyword>
<dbReference type="PROSITE" id="PS00028">
    <property type="entry name" value="ZINC_FINGER_C2H2_1"/>
    <property type="match status" value="3"/>
</dbReference>
<dbReference type="SMART" id="SM00355">
    <property type="entry name" value="ZnF_C2H2"/>
    <property type="match status" value="3"/>
</dbReference>
<evidence type="ECO:0000256" key="17">
    <source>
        <dbReference type="SAM" id="MobiDB-lite"/>
    </source>
</evidence>
<keyword evidence="3" id="KW-0158">Chromosome</keyword>
<dbReference type="Ensembl" id="ENSEBUT00000006864.1">
    <property type="protein sequence ID" value="ENSEBUP00000006408.1"/>
    <property type="gene ID" value="ENSEBUG00000004244.1"/>
</dbReference>
<feature type="domain" description="C2H2-type" evidence="19">
    <location>
        <begin position="351"/>
        <end position="378"/>
    </location>
</feature>
<feature type="domain" description="C2H2-type" evidence="19">
    <location>
        <begin position="379"/>
        <end position="402"/>
    </location>
</feature>